<evidence type="ECO:0000313" key="8">
    <source>
        <dbReference type="EMBL" id="KAG5536828.1"/>
    </source>
</evidence>
<comment type="subcellular location">
    <subcellularLocation>
        <location evidence="1">Mitochondrion</location>
    </subcellularLocation>
</comment>
<dbReference type="PANTHER" id="PTHR21183:SF18">
    <property type="entry name" value="LARGE RIBOSOMAL SUBUNIT PROTEIN UL29M"/>
    <property type="match status" value="1"/>
</dbReference>
<dbReference type="Pfam" id="PF06984">
    <property type="entry name" value="MRP-L47"/>
    <property type="match status" value="1"/>
</dbReference>
<accession>A0AAV6J7Y3</accession>
<proteinExistence type="inferred from homology"/>
<dbReference type="InterPro" id="IPR001854">
    <property type="entry name" value="Ribosomal_uL29"/>
</dbReference>
<dbReference type="GO" id="GO:0003735">
    <property type="term" value="F:structural constituent of ribosome"/>
    <property type="evidence" value="ECO:0007669"/>
    <property type="project" value="InterPro"/>
</dbReference>
<evidence type="ECO:0000256" key="6">
    <source>
        <dbReference type="ARBA" id="ARBA00035289"/>
    </source>
</evidence>
<evidence type="ECO:0000256" key="2">
    <source>
        <dbReference type="ARBA" id="ARBA00009254"/>
    </source>
</evidence>
<dbReference type="GO" id="GO:0005762">
    <property type="term" value="C:mitochondrial large ribosomal subunit"/>
    <property type="evidence" value="ECO:0007669"/>
    <property type="project" value="TreeGrafter"/>
</dbReference>
<evidence type="ECO:0000256" key="1">
    <source>
        <dbReference type="ARBA" id="ARBA00004173"/>
    </source>
</evidence>
<feature type="coiled-coil region" evidence="7">
    <location>
        <begin position="62"/>
        <end position="131"/>
    </location>
</feature>
<dbReference type="PANTHER" id="PTHR21183">
    <property type="entry name" value="RIBOSOMAL PROTEIN L47, MITOCHONDRIAL-RELATED"/>
    <property type="match status" value="1"/>
</dbReference>
<evidence type="ECO:0000256" key="4">
    <source>
        <dbReference type="ARBA" id="ARBA00023128"/>
    </source>
</evidence>
<protein>
    <recommendedName>
        <fullName evidence="6">Large ribosomal subunit protein uL29m</fullName>
    </recommendedName>
</protein>
<evidence type="ECO:0000313" key="9">
    <source>
        <dbReference type="Proteomes" id="UP000823749"/>
    </source>
</evidence>
<dbReference type="InterPro" id="IPR038340">
    <property type="entry name" value="MRP-L47_sf"/>
</dbReference>
<evidence type="ECO:0000256" key="5">
    <source>
        <dbReference type="ARBA" id="ARBA00023274"/>
    </source>
</evidence>
<keyword evidence="5" id="KW-0687">Ribonucleoprotein</keyword>
<dbReference type="SUPFAM" id="SSF46561">
    <property type="entry name" value="Ribosomal protein L29 (L29p)"/>
    <property type="match status" value="1"/>
</dbReference>
<keyword evidence="7" id="KW-0175">Coiled coil</keyword>
<dbReference type="CDD" id="cd00427">
    <property type="entry name" value="Ribosomal_L29_HIP"/>
    <property type="match status" value="1"/>
</dbReference>
<sequence>MLLSRVFARTLFTAAKPQTSAAAASTARSGYNPLEEFFEADRSPDDDKPVVYVTETEGKRRADQLAQQLEDNGRKMEGLRKEMLEFASSRILVEAPVDPPDICMNFESAKMKLLQEQLKFKKKQLKHAIKRYLCAVEVTIVAKNFIIMSHTTVFQIEDDGWQDGSETRYKAERSNQLIFDPVKKLIIANGYNEQRLHIIDEASNSSIVSNLLPDRRAAQKKGRSWKASELRVKSWDDLHKLWCVLMKEKNLLMTQRQMLHSQNLRFSNPERIPKVRKSMCRIKQVLTERAIEDPDSRRSSEMKRMINAL</sequence>
<dbReference type="AlphaFoldDB" id="A0AAV6J7Y3"/>
<evidence type="ECO:0000256" key="3">
    <source>
        <dbReference type="ARBA" id="ARBA00022980"/>
    </source>
</evidence>
<dbReference type="GO" id="GO:0032543">
    <property type="term" value="P:mitochondrial translation"/>
    <property type="evidence" value="ECO:0007669"/>
    <property type="project" value="TreeGrafter"/>
</dbReference>
<keyword evidence="3" id="KW-0689">Ribosomal protein</keyword>
<name>A0AAV6J7Y3_9ERIC</name>
<dbReference type="InterPro" id="IPR010729">
    <property type="entry name" value="Ribosomal_uL29_mit"/>
</dbReference>
<dbReference type="Gene3D" id="6.10.330.20">
    <property type="match status" value="1"/>
</dbReference>
<gene>
    <name evidence="8" type="ORF">RHGRI_024307</name>
</gene>
<keyword evidence="9" id="KW-1185">Reference proteome</keyword>
<comment type="similarity">
    <text evidence="2">Belongs to the universal ribosomal protein uL29 family.</text>
</comment>
<evidence type="ECO:0000256" key="7">
    <source>
        <dbReference type="SAM" id="Coils"/>
    </source>
</evidence>
<reference evidence="8" key="1">
    <citation type="submission" date="2020-08" db="EMBL/GenBank/DDBJ databases">
        <title>Plant Genome Project.</title>
        <authorList>
            <person name="Zhang R.-G."/>
        </authorList>
    </citation>
    <scope>NUCLEOTIDE SEQUENCE</scope>
    <source>
        <strain evidence="8">WSP0</strain>
        <tissue evidence="8">Leaf</tissue>
    </source>
</reference>
<organism evidence="8 9">
    <name type="scientific">Rhododendron griersonianum</name>
    <dbReference type="NCBI Taxonomy" id="479676"/>
    <lineage>
        <taxon>Eukaryota</taxon>
        <taxon>Viridiplantae</taxon>
        <taxon>Streptophyta</taxon>
        <taxon>Embryophyta</taxon>
        <taxon>Tracheophyta</taxon>
        <taxon>Spermatophyta</taxon>
        <taxon>Magnoliopsida</taxon>
        <taxon>eudicotyledons</taxon>
        <taxon>Gunneridae</taxon>
        <taxon>Pentapetalae</taxon>
        <taxon>asterids</taxon>
        <taxon>Ericales</taxon>
        <taxon>Ericaceae</taxon>
        <taxon>Ericoideae</taxon>
        <taxon>Rhodoreae</taxon>
        <taxon>Rhododendron</taxon>
    </lineage>
</organism>
<dbReference type="EMBL" id="JACTNZ010000008">
    <property type="protein sequence ID" value="KAG5536828.1"/>
    <property type="molecule type" value="Genomic_DNA"/>
</dbReference>
<comment type="caution">
    <text evidence="8">The sequence shown here is derived from an EMBL/GenBank/DDBJ whole genome shotgun (WGS) entry which is preliminary data.</text>
</comment>
<keyword evidence="4" id="KW-0496">Mitochondrion</keyword>
<dbReference type="Proteomes" id="UP000823749">
    <property type="component" value="Chromosome 8"/>
</dbReference>
<dbReference type="InterPro" id="IPR036049">
    <property type="entry name" value="Ribosomal_uL29_sf"/>
</dbReference>